<evidence type="ECO:0000313" key="3">
    <source>
        <dbReference type="Proteomes" id="UP001159363"/>
    </source>
</evidence>
<evidence type="ECO:0000256" key="1">
    <source>
        <dbReference type="SAM" id="MobiDB-lite"/>
    </source>
</evidence>
<reference evidence="2 3" key="1">
    <citation type="submission" date="2023-02" db="EMBL/GenBank/DDBJ databases">
        <title>LHISI_Scaffold_Assembly.</title>
        <authorList>
            <person name="Stuart O.P."/>
            <person name="Cleave R."/>
            <person name="Magrath M.J.L."/>
            <person name="Mikheyev A.S."/>
        </authorList>
    </citation>
    <scope>NUCLEOTIDE SEQUENCE [LARGE SCALE GENOMIC DNA]</scope>
    <source>
        <strain evidence="2">Daus_M_001</strain>
        <tissue evidence="2">Leg muscle</tissue>
    </source>
</reference>
<sequence>MFVRNNLEARNKMVARNKIVMDTLSKMAVVSIKDGRPYVQRWSLAQYGHFPTTHISLLQLPYGLRIELRSHGGVVVRLLDLHLGIPVSIPGRVAPGRCRCTVSFLGDLPFPPALHSGAAPNSPRFTPIGFQDLAVKSHPNLSTPLSTRLQILKQQLRHGATRKLSDAVVFFLSLPANAQVAGSELSPRLQRRKAYRSNNVESPDVLGEGEQGNDCVACLNRSRRRLVWCHRREASLVQAAAFPRQQTYSQHHISTARHQGDAAAPFDSESVAKILYPFGLCGTLQFDAERDFLQWSDAEWNHLLKKAYHLESKGSPRLKRTHQLGTERGRHLKKAQQIGAERVHRLKNAQ</sequence>
<proteinExistence type="predicted"/>
<name>A0ABQ9HNB2_9NEOP</name>
<evidence type="ECO:0000313" key="2">
    <source>
        <dbReference type="EMBL" id="KAJ8885853.1"/>
    </source>
</evidence>
<keyword evidence="3" id="KW-1185">Reference proteome</keyword>
<protein>
    <submittedName>
        <fullName evidence="2">Uncharacterized protein</fullName>
    </submittedName>
</protein>
<feature type="region of interest" description="Disordered" evidence="1">
    <location>
        <begin position="315"/>
        <end position="338"/>
    </location>
</feature>
<gene>
    <name evidence="2" type="ORF">PR048_012059</name>
</gene>
<comment type="caution">
    <text evidence="2">The sequence shown here is derived from an EMBL/GenBank/DDBJ whole genome shotgun (WGS) entry which is preliminary data.</text>
</comment>
<organism evidence="2 3">
    <name type="scientific">Dryococelus australis</name>
    <dbReference type="NCBI Taxonomy" id="614101"/>
    <lineage>
        <taxon>Eukaryota</taxon>
        <taxon>Metazoa</taxon>
        <taxon>Ecdysozoa</taxon>
        <taxon>Arthropoda</taxon>
        <taxon>Hexapoda</taxon>
        <taxon>Insecta</taxon>
        <taxon>Pterygota</taxon>
        <taxon>Neoptera</taxon>
        <taxon>Polyneoptera</taxon>
        <taxon>Phasmatodea</taxon>
        <taxon>Verophasmatodea</taxon>
        <taxon>Anareolatae</taxon>
        <taxon>Phasmatidae</taxon>
        <taxon>Eurycanthinae</taxon>
        <taxon>Dryococelus</taxon>
    </lineage>
</organism>
<accession>A0ABQ9HNB2</accession>
<dbReference type="Proteomes" id="UP001159363">
    <property type="component" value="Chromosome X"/>
</dbReference>
<dbReference type="EMBL" id="JARBHB010000004">
    <property type="protein sequence ID" value="KAJ8885853.1"/>
    <property type="molecule type" value="Genomic_DNA"/>
</dbReference>